<evidence type="ECO:0000313" key="1">
    <source>
        <dbReference type="EMBL" id="KAF4693020.1"/>
    </source>
</evidence>
<organism evidence="1 2">
    <name type="scientific">Perkinsus olseni</name>
    <name type="common">Perkinsus atlanticus</name>
    <dbReference type="NCBI Taxonomy" id="32597"/>
    <lineage>
        <taxon>Eukaryota</taxon>
        <taxon>Sar</taxon>
        <taxon>Alveolata</taxon>
        <taxon>Perkinsozoa</taxon>
        <taxon>Perkinsea</taxon>
        <taxon>Perkinsida</taxon>
        <taxon>Perkinsidae</taxon>
        <taxon>Perkinsus</taxon>
    </lineage>
</organism>
<accession>A0A7J6PBZ1</accession>
<reference evidence="1 2" key="1">
    <citation type="submission" date="2020-04" db="EMBL/GenBank/DDBJ databases">
        <title>Perkinsus olseni comparative genomics.</title>
        <authorList>
            <person name="Bogema D.R."/>
        </authorList>
    </citation>
    <scope>NUCLEOTIDE SEQUENCE [LARGE SCALE GENOMIC DNA]</scope>
    <source>
        <strain evidence="1">00978-12</strain>
    </source>
</reference>
<protein>
    <submittedName>
        <fullName evidence="1">Uncharacterized protein</fullName>
    </submittedName>
</protein>
<evidence type="ECO:0000313" key="2">
    <source>
        <dbReference type="Proteomes" id="UP000541610"/>
    </source>
</evidence>
<comment type="caution">
    <text evidence="1">The sequence shown here is derived from an EMBL/GenBank/DDBJ whole genome shotgun (WGS) entry which is preliminary data.</text>
</comment>
<proteinExistence type="predicted"/>
<dbReference type="EMBL" id="JABANP010000051">
    <property type="protein sequence ID" value="KAF4693020.1"/>
    <property type="molecule type" value="Genomic_DNA"/>
</dbReference>
<sequence>MAPATSHQLAAHQLHERPVRENFLRCPGCPDFACLSALSPLTIIPLLEEEPLLTWLHHHRLLTIDTPCRCGSVRKKYSKKTRKGLVVWYLRCLNSDCPVTDVSIRSGLWRKTSLPFSTVVAILCLVAVGCRPKTIASNLNFHIQELPPIPTTPPGGSRKILAESCFTSSL</sequence>
<dbReference type="Proteomes" id="UP000541610">
    <property type="component" value="Unassembled WGS sequence"/>
</dbReference>
<dbReference type="AlphaFoldDB" id="A0A7J6PBZ1"/>
<gene>
    <name evidence="1" type="ORF">FOZ60_012011</name>
</gene>
<name>A0A7J6PBZ1_PEROL</name>